<reference evidence="7 8" key="1">
    <citation type="submission" date="2020-12" db="EMBL/GenBank/DDBJ databases">
        <authorList>
            <person name="Shan Y."/>
        </authorList>
    </citation>
    <scope>NUCLEOTIDE SEQUENCE [LARGE SCALE GENOMIC DNA]</scope>
    <source>
        <strain evidence="8">csc3.9</strain>
    </source>
</reference>
<feature type="DNA-binding region" description="H-T-H motif" evidence="4">
    <location>
        <begin position="42"/>
        <end position="61"/>
    </location>
</feature>
<dbReference type="AlphaFoldDB" id="A0A7T4QZ01"/>
<dbReference type="Pfam" id="PF00440">
    <property type="entry name" value="TetR_N"/>
    <property type="match status" value="1"/>
</dbReference>
<evidence type="ECO:0000313" key="8">
    <source>
        <dbReference type="Proteomes" id="UP000596063"/>
    </source>
</evidence>
<evidence type="ECO:0000313" key="7">
    <source>
        <dbReference type="EMBL" id="QQD17366.1"/>
    </source>
</evidence>
<sequence length="219" mass="24620">MPRPKKLPSSRQTQAERRKQTQDKVLESAVILFGERGYADTSLADIAKLADITVTPIYHYYGNKLELFTAVTEFYEGQLAGKINELAENEDFSAEQAWDIFLDVMQQPGFNRVVLIDATRVLGRERWPDTSVFKAVKALLNSSEHPIGAYFHQLFNSTEAEIVIRMVIAALAEAAIAMAEDSSFDARSLVHRILGMMGVDWRQENTLHTGKRLYPINGG</sequence>
<evidence type="ECO:0000256" key="4">
    <source>
        <dbReference type="PROSITE-ProRule" id="PRU00335"/>
    </source>
</evidence>
<organism evidence="7 8">
    <name type="scientific">Spongiibacter nanhainus</name>
    <dbReference type="NCBI Taxonomy" id="2794344"/>
    <lineage>
        <taxon>Bacteria</taxon>
        <taxon>Pseudomonadati</taxon>
        <taxon>Pseudomonadota</taxon>
        <taxon>Gammaproteobacteria</taxon>
        <taxon>Cellvibrionales</taxon>
        <taxon>Spongiibacteraceae</taxon>
        <taxon>Spongiibacter</taxon>
    </lineage>
</organism>
<evidence type="ECO:0000256" key="1">
    <source>
        <dbReference type="ARBA" id="ARBA00023015"/>
    </source>
</evidence>
<feature type="domain" description="HTH tetR-type" evidence="6">
    <location>
        <begin position="19"/>
        <end position="79"/>
    </location>
</feature>
<dbReference type="EMBL" id="CP066167">
    <property type="protein sequence ID" value="QQD17366.1"/>
    <property type="molecule type" value="Genomic_DNA"/>
</dbReference>
<dbReference type="GO" id="GO:0003677">
    <property type="term" value="F:DNA binding"/>
    <property type="evidence" value="ECO:0007669"/>
    <property type="project" value="UniProtKB-UniRule"/>
</dbReference>
<protein>
    <submittedName>
        <fullName evidence="7">TetR/AcrR family transcriptional regulator</fullName>
    </submittedName>
</protein>
<dbReference type="PRINTS" id="PR00455">
    <property type="entry name" value="HTHTETR"/>
</dbReference>
<evidence type="ECO:0000259" key="6">
    <source>
        <dbReference type="PROSITE" id="PS50977"/>
    </source>
</evidence>
<keyword evidence="1" id="KW-0805">Transcription regulation</keyword>
<dbReference type="Gene3D" id="1.10.357.10">
    <property type="entry name" value="Tetracycline Repressor, domain 2"/>
    <property type="match status" value="1"/>
</dbReference>
<gene>
    <name evidence="7" type="ORF">I6N98_13460</name>
</gene>
<dbReference type="PANTHER" id="PTHR47506:SF1">
    <property type="entry name" value="HTH-TYPE TRANSCRIPTIONAL REGULATOR YJDC"/>
    <property type="match status" value="1"/>
</dbReference>
<dbReference type="Proteomes" id="UP000596063">
    <property type="component" value="Chromosome"/>
</dbReference>
<dbReference type="PANTHER" id="PTHR47506">
    <property type="entry name" value="TRANSCRIPTIONAL REGULATORY PROTEIN"/>
    <property type="match status" value="1"/>
</dbReference>
<dbReference type="Pfam" id="PF21351">
    <property type="entry name" value="TetR_C_41"/>
    <property type="match status" value="1"/>
</dbReference>
<keyword evidence="3" id="KW-0804">Transcription</keyword>
<evidence type="ECO:0000256" key="2">
    <source>
        <dbReference type="ARBA" id="ARBA00023125"/>
    </source>
</evidence>
<name>A0A7T4QZ01_9GAMM</name>
<evidence type="ECO:0000256" key="3">
    <source>
        <dbReference type="ARBA" id="ARBA00023163"/>
    </source>
</evidence>
<dbReference type="SUPFAM" id="SSF46689">
    <property type="entry name" value="Homeodomain-like"/>
    <property type="match status" value="1"/>
</dbReference>
<evidence type="ECO:0000256" key="5">
    <source>
        <dbReference type="SAM" id="MobiDB-lite"/>
    </source>
</evidence>
<dbReference type="PROSITE" id="PS50977">
    <property type="entry name" value="HTH_TETR_2"/>
    <property type="match status" value="1"/>
</dbReference>
<dbReference type="KEGG" id="snan:I6N98_13460"/>
<dbReference type="InterPro" id="IPR049484">
    <property type="entry name" value="Rv0078-like_C"/>
</dbReference>
<dbReference type="InterPro" id="IPR009057">
    <property type="entry name" value="Homeodomain-like_sf"/>
</dbReference>
<accession>A0A7T4QZ01</accession>
<keyword evidence="2 4" id="KW-0238">DNA-binding</keyword>
<proteinExistence type="predicted"/>
<keyword evidence="8" id="KW-1185">Reference proteome</keyword>
<dbReference type="InterPro" id="IPR001647">
    <property type="entry name" value="HTH_TetR"/>
</dbReference>
<dbReference type="RefSeq" id="WP_198568867.1">
    <property type="nucleotide sequence ID" value="NZ_CP066167.1"/>
</dbReference>
<feature type="region of interest" description="Disordered" evidence="5">
    <location>
        <begin position="1"/>
        <end position="21"/>
    </location>
</feature>